<evidence type="ECO:0000313" key="2">
    <source>
        <dbReference type="Proteomes" id="UP000694924"/>
    </source>
</evidence>
<organism evidence="2 3">
    <name type="scientific">Polistes dominula</name>
    <name type="common">European paper wasp</name>
    <name type="synonym">Vespa dominula</name>
    <dbReference type="NCBI Taxonomy" id="743375"/>
    <lineage>
        <taxon>Eukaryota</taxon>
        <taxon>Metazoa</taxon>
        <taxon>Ecdysozoa</taxon>
        <taxon>Arthropoda</taxon>
        <taxon>Hexapoda</taxon>
        <taxon>Insecta</taxon>
        <taxon>Pterygota</taxon>
        <taxon>Neoptera</taxon>
        <taxon>Endopterygota</taxon>
        <taxon>Hymenoptera</taxon>
        <taxon>Apocrita</taxon>
        <taxon>Aculeata</taxon>
        <taxon>Vespoidea</taxon>
        <taxon>Vespidae</taxon>
        <taxon>Polistinae</taxon>
        <taxon>Polistini</taxon>
        <taxon>Polistes</taxon>
    </lineage>
</organism>
<dbReference type="Pfam" id="PF15502">
    <property type="entry name" value="MPLKIP"/>
    <property type="match status" value="1"/>
</dbReference>
<evidence type="ECO:0000313" key="3">
    <source>
        <dbReference type="RefSeq" id="XP_015186208.1"/>
    </source>
</evidence>
<dbReference type="InterPro" id="IPR028265">
    <property type="entry name" value="TTDN1/SICKLE"/>
</dbReference>
<name>A0ABM1J171_POLDO</name>
<accession>A0ABM1J171</accession>
<proteinExistence type="predicted"/>
<gene>
    <name evidence="3" type="primary">LOC107071595</name>
</gene>
<protein>
    <submittedName>
        <fullName evidence="3">TBC1 domain family member 5 homolog A-like</fullName>
    </submittedName>
</protein>
<evidence type="ECO:0000256" key="1">
    <source>
        <dbReference type="SAM" id="MobiDB-lite"/>
    </source>
</evidence>
<dbReference type="RefSeq" id="XP_015186208.1">
    <property type="nucleotide sequence ID" value="XM_015330722.1"/>
</dbReference>
<dbReference type="Proteomes" id="UP000694924">
    <property type="component" value="Unplaced"/>
</dbReference>
<keyword evidence="2" id="KW-1185">Reference proteome</keyword>
<sequence>MKKSPLSMPGGSRRQNDHQWKSYGDTRNTNCSNVDYKRGYYSFNNSGEMYQSDNGFIPLNNSTPIGKKQYTNNKHVSKFRRNHFNPGNNRFSYNNKPNIFSCTDPYLKYSPPVYKNSGYAHRRHNKNMNKDDHNQVDISDFIDMESVFEDPWAELEKKLENSNNVNASDGCSSISNIKASDNISFCDTDSQNNLENEQSQCQSIDARLEISDCGSKSIIDNFSDNKFDDTNLNLSSCNVSNDYNHAANEEDDKQDI</sequence>
<dbReference type="GeneID" id="107071595"/>
<reference evidence="3" key="1">
    <citation type="submission" date="2025-08" db="UniProtKB">
        <authorList>
            <consortium name="RefSeq"/>
        </authorList>
    </citation>
    <scope>IDENTIFICATION</scope>
    <source>
        <tissue evidence="3">Whole body</tissue>
    </source>
</reference>
<feature type="region of interest" description="Disordered" evidence="1">
    <location>
        <begin position="1"/>
        <end position="28"/>
    </location>
</feature>